<name>A0A6J5RSF9_9CAUD</name>
<dbReference type="EMBL" id="LR797300">
    <property type="protein sequence ID" value="CAB4200102.1"/>
    <property type="molecule type" value="Genomic_DNA"/>
</dbReference>
<sequence length="79" mass="8920">MSKPCPSYKRIIEKVAYDMGATTVEWLSSMKHQRFKVTMPDGGTAICGVSKGTRNDDYKVKGWARQNINRALRQQALEA</sequence>
<organism evidence="1">
    <name type="scientific">uncultured Caudovirales phage</name>
    <dbReference type="NCBI Taxonomy" id="2100421"/>
    <lineage>
        <taxon>Viruses</taxon>
        <taxon>Duplodnaviria</taxon>
        <taxon>Heunggongvirae</taxon>
        <taxon>Uroviricota</taxon>
        <taxon>Caudoviricetes</taxon>
        <taxon>Peduoviridae</taxon>
        <taxon>Maltschvirus</taxon>
        <taxon>Maltschvirus maltsch</taxon>
    </lineage>
</organism>
<protein>
    <submittedName>
        <fullName evidence="1">Uncharacterized protein</fullName>
    </submittedName>
</protein>
<accession>A0A6J5RSF9</accession>
<proteinExistence type="predicted"/>
<gene>
    <name evidence="1" type="ORF">UFOVP1339_26</name>
</gene>
<evidence type="ECO:0000313" key="1">
    <source>
        <dbReference type="EMBL" id="CAB4200102.1"/>
    </source>
</evidence>
<reference evidence="1" key="1">
    <citation type="submission" date="2020-05" db="EMBL/GenBank/DDBJ databases">
        <authorList>
            <person name="Chiriac C."/>
            <person name="Salcher M."/>
            <person name="Ghai R."/>
            <person name="Kavagutti S V."/>
        </authorList>
    </citation>
    <scope>NUCLEOTIDE SEQUENCE</scope>
</reference>